<name>F6ERL9_HOYSD</name>
<dbReference type="eggNOG" id="COG1316">
    <property type="taxonomic scope" value="Bacteria"/>
</dbReference>
<dbReference type="Proteomes" id="UP000009235">
    <property type="component" value="Chromosome"/>
</dbReference>
<protein>
    <submittedName>
        <fullName evidence="3">Putative LytR family regulatory protein</fullName>
    </submittedName>
</protein>
<evidence type="ECO:0000313" key="4">
    <source>
        <dbReference type="Proteomes" id="UP000009235"/>
    </source>
</evidence>
<reference evidence="3 4" key="1">
    <citation type="journal article" date="2011" name="J. Bacteriol.">
        <title>Complete genome sequence of Amycolicicoccus subflavus DQS3-9A1T, an actinomycete isolated from crude oil-polluted soil.</title>
        <authorList>
            <person name="Cai M."/>
            <person name="Chen W.M."/>
            <person name="Nie Y."/>
            <person name="Chi C.Q."/>
            <person name="Wang Y.N."/>
            <person name="Tang Y.Q."/>
            <person name="Li G.Y."/>
            <person name="Wu X.L."/>
        </authorList>
    </citation>
    <scope>NUCLEOTIDE SEQUENCE [LARGE SCALE GENOMIC DNA]</scope>
    <source>
        <strain evidence="4">DSM 45089 / DQS3-9A1</strain>
    </source>
</reference>
<evidence type="ECO:0000256" key="1">
    <source>
        <dbReference type="ARBA" id="ARBA00006068"/>
    </source>
</evidence>
<gene>
    <name evidence="3" type="ordered locus">AS9A_0079</name>
</gene>
<comment type="similarity">
    <text evidence="1">Belongs to the LytR/CpsA/Psr (LCP) family.</text>
</comment>
<proteinExistence type="inferred from homology"/>
<dbReference type="PANTHER" id="PTHR33392:SF6">
    <property type="entry name" value="POLYISOPRENYL-TEICHOIC ACID--PEPTIDOGLYCAN TEICHOIC ACID TRANSFERASE TAGU"/>
    <property type="match status" value="1"/>
</dbReference>
<dbReference type="InterPro" id="IPR004474">
    <property type="entry name" value="LytR_CpsA_psr"/>
</dbReference>
<dbReference type="PANTHER" id="PTHR33392">
    <property type="entry name" value="POLYISOPRENYL-TEICHOIC ACID--PEPTIDOGLYCAN TEICHOIC ACID TRANSFERASE TAGU"/>
    <property type="match status" value="1"/>
</dbReference>
<evidence type="ECO:0000259" key="2">
    <source>
        <dbReference type="Pfam" id="PF03816"/>
    </source>
</evidence>
<dbReference type="Pfam" id="PF03816">
    <property type="entry name" value="LytR_cpsA_psr"/>
    <property type="match status" value="1"/>
</dbReference>
<dbReference type="Gene3D" id="3.40.630.190">
    <property type="entry name" value="LCP protein"/>
    <property type="match status" value="1"/>
</dbReference>
<dbReference type="KEGG" id="asd:AS9A_0079"/>
<dbReference type="InterPro" id="IPR050922">
    <property type="entry name" value="LytR/CpsA/Psr_CW_biosynth"/>
</dbReference>
<dbReference type="AlphaFoldDB" id="F6ERL9"/>
<dbReference type="NCBIfam" id="TIGR00350">
    <property type="entry name" value="lytR_cpsA_psr"/>
    <property type="match status" value="1"/>
</dbReference>
<dbReference type="RefSeq" id="WP_013804891.1">
    <property type="nucleotide sequence ID" value="NC_015564.1"/>
</dbReference>
<accession>F6ERL9</accession>
<keyword evidence="4" id="KW-1185">Reference proteome</keyword>
<dbReference type="EMBL" id="CP002786">
    <property type="protein sequence ID" value="AEF38539.1"/>
    <property type="molecule type" value="Genomic_DNA"/>
</dbReference>
<dbReference type="STRING" id="443218.AS9A_0079"/>
<feature type="domain" description="Cell envelope-related transcriptional attenuator" evidence="2">
    <location>
        <begin position="72"/>
        <end position="214"/>
    </location>
</feature>
<organism evidence="3 4">
    <name type="scientific">Hoyosella subflava (strain DSM 45089 / JCM 17490 / NBRC 109087 / DQS3-9A1)</name>
    <name type="common">Amycolicicoccus subflavus</name>
    <dbReference type="NCBI Taxonomy" id="443218"/>
    <lineage>
        <taxon>Bacteria</taxon>
        <taxon>Bacillati</taxon>
        <taxon>Actinomycetota</taxon>
        <taxon>Actinomycetes</taxon>
        <taxon>Mycobacteriales</taxon>
        <taxon>Hoyosellaceae</taxon>
        <taxon>Hoyosella</taxon>
    </lineage>
</organism>
<sequence length="306" mass="32322">MILLLILVFVVGVGGFLLDRSMPRVDALSSYEGRIGDTPGTNFLIVGSDSRMGLTPEQEAEFTTGGESGADRTDTILLVHKPRGGDTVLVSIPRDSYVPIPGYGYEKINAAFAFGGAPLLVQTIEESTGVHIDHYLEVGFAGFAGITDAVGGVEMCLDNPMTDPLAGIDLAPGCQTLNGRESLGFVRSRATPLADLDRMNNQRKFMSALSDKIASPATILNPFRSIPLARAVGRAIAMDERDTLIDAVRLGLALRGTIVTTTVPVGGFGDLAGVGNVLYWDANDGPRFWGAISRGEPLPADLITSG</sequence>
<dbReference type="HOGENOM" id="CLU_016455_0_1_11"/>
<evidence type="ECO:0000313" key="3">
    <source>
        <dbReference type="EMBL" id="AEF38539.1"/>
    </source>
</evidence>